<dbReference type="PANTHER" id="PTHR33112:SF10">
    <property type="entry name" value="TOL"/>
    <property type="match status" value="1"/>
</dbReference>
<comment type="caution">
    <text evidence="2">The sequence shown here is derived from an EMBL/GenBank/DDBJ whole genome shotgun (WGS) entry which is preliminary data.</text>
</comment>
<accession>A0ABR3UVL3</accession>
<evidence type="ECO:0000313" key="3">
    <source>
        <dbReference type="Proteomes" id="UP001578633"/>
    </source>
</evidence>
<proteinExistence type="predicted"/>
<dbReference type="PANTHER" id="PTHR33112">
    <property type="entry name" value="DOMAIN PROTEIN, PUTATIVE-RELATED"/>
    <property type="match status" value="1"/>
</dbReference>
<dbReference type="GeneID" id="96081161"/>
<name>A0ABR3UVL3_9PLEO</name>
<dbReference type="Proteomes" id="UP001578633">
    <property type="component" value="Chromosome 1"/>
</dbReference>
<sequence>MGRTSNSNNHMVVAMRYTVSPAQKLFRRFVFMLKSELGYLPDPDRLGNTTTLKHTGKQIQKWLETCKAEHTHCNHNKAQPYVPKRLVDIDTGDPNKLRVIGKEEKEEGPYVTLSHSWGRNPDFLALTTKAKGRLMKQGFSMKELKNKNFEQAIEVARHLEVKYIWIDSLCICQAGRDKDFREEGQYMHLVYQNSFCNIVAADSRDGQGGLFRDRPAEPLPGTDTRGSWMVLDKELWAKQLLQSPIYTRGWVFQGKLTN</sequence>
<reference evidence="2 3" key="1">
    <citation type="submission" date="2024-09" db="EMBL/GenBank/DDBJ databases">
        <title>T2T genomes of carrot and Alternaria dauci and their utility for understanding host-pathogen interaction during carrot leaf blight disease.</title>
        <authorList>
            <person name="Liu W."/>
            <person name="Xu S."/>
            <person name="Ou C."/>
            <person name="Liu X."/>
            <person name="Zhuang F."/>
            <person name="Deng X.W."/>
        </authorList>
    </citation>
    <scope>NUCLEOTIDE SEQUENCE [LARGE SCALE GENOMIC DNA]</scope>
    <source>
        <strain evidence="2 3">A2016</strain>
    </source>
</reference>
<protein>
    <recommendedName>
        <fullName evidence="1">Heterokaryon incompatibility domain-containing protein</fullName>
    </recommendedName>
</protein>
<evidence type="ECO:0000259" key="1">
    <source>
        <dbReference type="Pfam" id="PF06985"/>
    </source>
</evidence>
<feature type="domain" description="Heterokaryon incompatibility" evidence="1">
    <location>
        <begin position="110"/>
        <end position="253"/>
    </location>
</feature>
<evidence type="ECO:0000313" key="2">
    <source>
        <dbReference type="EMBL" id="KAL1800497.1"/>
    </source>
</evidence>
<dbReference type="RefSeq" id="XP_069311081.1">
    <property type="nucleotide sequence ID" value="XM_069448179.1"/>
</dbReference>
<keyword evidence="3" id="KW-1185">Reference proteome</keyword>
<dbReference type="Pfam" id="PF06985">
    <property type="entry name" value="HET"/>
    <property type="match status" value="1"/>
</dbReference>
<gene>
    <name evidence="2" type="ORF">ACET3X_000839</name>
</gene>
<dbReference type="InterPro" id="IPR010730">
    <property type="entry name" value="HET"/>
</dbReference>
<organism evidence="2 3">
    <name type="scientific">Alternaria dauci</name>
    <dbReference type="NCBI Taxonomy" id="48095"/>
    <lineage>
        <taxon>Eukaryota</taxon>
        <taxon>Fungi</taxon>
        <taxon>Dikarya</taxon>
        <taxon>Ascomycota</taxon>
        <taxon>Pezizomycotina</taxon>
        <taxon>Dothideomycetes</taxon>
        <taxon>Pleosporomycetidae</taxon>
        <taxon>Pleosporales</taxon>
        <taxon>Pleosporineae</taxon>
        <taxon>Pleosporaceae</taxon>
        <taxon>Alternaria</taxon>
        <taxon>Alternaria sect. Porri</taxon>
    </lineage>
</organism>
<dbReference type="EMBL" id="JBHGVX010000001">
    <property type="protein sequence ID" value="KAL1800497.1"/>
    <property type="molecule type" value="Genomic_DNA"/>
</dbReference>